<comment type="caution">
    <text evidence="2">The sequence shown here is derived from an EMBL/GenBank/DDBJ whole genome shotgun (WGS) entry which is preliminary data.</text>
</comment>
<keyword evidence="2" id="KW-0560">Oxidoreductase</keyword>
<accession>A0ABV9KU68</accession>
<keyword evidence="2" id="KW-0575">Peroxidase</keyword>
<name>A0ABV9KU68_9BACT</name>
<dbReference type="RefSeq" id="WP_379995333.1">
    <property type="nucleotide sequence ID" value="NZ_JBHSGN010000063.1"/>
</dbReference>
<dbReference type="Gene3D" id="3.40.30.10">
    <property type="entry name" value="Glutaredoxin"/>
    <property type="match status" value="1"/>
</dbReference>
<dbReference type="EMBL" id="JBHSGN010000063">
    <property type="protein sequence ID" value="MFC4673750.1"/>
    <property type="molecule type" value="Genomic_DNA"/>
</dbReference>
<dbReference type="SUPFAM" id="SSF52833">
    <property type="entry name" value="Thioredoxin-like"/>
    <property type="match status" value="1"/>
</dbReference>
<sequence>MIHNTLVYMHTIALLSAISCSHSQSRPMENYTEIERCYYQLKSVNTDADKEAMKSYVCDSLNFTKLYNSPLWDTFIEDWINLFGNNVRSFPAEEFTYISKRILERIAIESPEVSKPLVRKSADILMEMDQKKVTACLAAYSHGININANEDSEIAMRLLTAIMLPGTKAPALTGTKPAGNNTEGEKRLIIFYDSNCPDCESLLANVSSRYKELLNKGIDIISLSADTDEILYTKHAKRLPWKNKLCDYQSFSSDNFKNYGIAAVPAMYLIDSKGLIVDRFESLDEFDLLKHDGSDINTIDNEEKALH</sequence>
<evidence type="ECO:0000259" key="1">
    <source>
        <dbReference type="PROSITE" id="PS51352"/>
    </source>
</evidence>
<protein>
    <submittedName>
        <fullName evidence="2">Peroxiredoxin family protein</fullName>
        <ecNumber evidence="2">1.11.1.24</ecNumber>
    </submittedName>
</protein>
<keyword evidence="3" id="KW-1185">Reference proteome</keyword>
<dbReference type="InterPro" id="IPR012336">
    <property type="entry name" value="Thioredoxin-like_fold"/>
</dbReference>
<dbReference type="GO" id="GO:0140824">
    <property type="term" value="F:thioredoxin-dependent peroxiredoxin activity"/>
    <property type="evidence" value="ECO:0007669"/>
    <property type="project" value="UniProtKB-EC"/>
</dbReference>
<dbReference type="Proteomes" id="UP001596023">
    <property type="component" value="Unassembled WGS sequence"/>
</dbReference>
<dbReference type="EC" id="1.11.1.24" evidence="2"/>
<dbReference type="PROSITE" id="PS51352">
    <property type="entry name" value="THIOREDOXIN_2"/>
    <property type="match status" value="1"/>
</dbReference>
<gene>
    <name evidence="2" type="ORF">ACFO6W_08615</name>
</gene>
<dbReference type="InterPro" id="IPR036249">
    <property type="entry name" value="Thioredoxin-like_sf"/>
</dbReference>
<evidence type="ECO:0000313" key="2">
    <source>
        <dbReference type="EMBL" id="MFC4673750.1"/>
    </source>
</evidence>
<evidence type="ECO:0000313" key="3">
    <source>
        <dbReference type="Proteomes" id="UP001596023"/>
    </source>
</evidence>
<dbReference type="Pfam" id="PF13905">
    <property type="entry name" value="Thioredoxin_8"/>
    <property type="match status" value="1"/>
</dbReference>
<organism evidence="2 3">
    <name type="scientific">Dysgonomonas termitidis</name>
    <dbReference type="NCBI Taxonomy" id="1516126"/>
    <lineage>
        <taxon>Bacteria</taxon>
        <taxon>Pseudomonadati</taxon>
        <taxon>Bacteroidota</taxon>
        <taxon>Bacteroidia</taxon>
        <taxon>Bacteroidales</taxon>
        <taxon>Dysgonomonadaceae</taxon>
        <taxon>Dysgonomonas</taxon>
    </lineage>
</organism>
<dbReference type="InterPro" id="IPR013766">
    <property type="entry name" value="Thioredoxin_domain"/>
</dbReference>
<proteinExistence type="predicted"/>
<reference evidence="3" key="1">
    <citation type="journal article" date="2019" name="Int. J. Syst. Evol. Microbiol.">
        <title>The Global Catalogue of Microorganisms (GCM) 10K type strain sequencing project: providing services to taxonomists for standard genome sequencing and annotation.</title>
        <authorList>
            <consortium name="The Broad Institute Genomics Platform"/>
            <consortium name="The Broad Institute Genome Sequencing Center for Infectious Disease"/>
            <person name="Wu L."/>
            <person name="Ma J."/>
        </authorList>
    </citation>
    <scope>NUCLEOTIDE SEQUENCE [LARGE SCALE GENOMIC DNA]</scope>
    <source>
        <strain evidence="3">CCUG 66188</strain>
    </source>
</reference>
<feature type="domain" description="Thioredoxin" evidence="1">
    <location>
        <begin position="163"/>
        <end position="307"/>
    </location>
</feature>